<dbReference type="InterPro" id="IPR036412">
    <property type="entry name" value="HAD-like_sf"/>
</dbReference>
<dbReference type="STRING" id="1617426.TR69_WS6001001444"/>
<dbReference type="Pfam" id="PF00702">
    <property type="entry name" value="Hydrolase"/>
    <property type="match status" value="1"/>
</dbReference>
<name>A0A136LW10_9BACT</name>
<dbReference type="Gene3D" id="3.40.50.1000">
    <property type="entry name" value="HAD superfamily/HAD-like"/>
    <property type="match status" value="1"/>
</dbReference>
<comment type="caution">
    <text evidence="1">The sequence shown here is derived from an EMBL/GenBank/DDBJ whole genome shotgun (WGS) entry which is preliminary data.</text>
</comment>
<dbReference type="GO" id="GO:0016787">
    <property type="term" value="F:hydrolase activity"/>
    <property type="evidence" value="ECO:0007669"/>
    <property type="project" value="UniProtKB-KW"/>
</dbReference>
<dbReference type="SUPFAM" id="SSF56784">
    <property type="entry name" value="HAD-like"/>
    <property type="match status" value="1"/>
</dbReference>
<evidence type="ECO:0000313" key="1">
    <source>
        <dbReference type="EMBL" id="KXK25838.1"/>
    </source>
</evidence>
<reference evidence="1 2" key="1">
    <citation type="submission" date="2015-02" db="EMBL/GenBank/DDBJ databases">
        <title>Improved understanding of the partial-nitritation anammox process through 23 genomes representing the majority of the microbial community.</title>
        <authorList>
            <person name="Speth D.R."/>
            <person name="In T Zandt M."/>
            <person name="Guerrero Cruz S."/>
            <person name="Jetten M.S."/>
            <person name="Dutilh B.E."/>
        </authorList>
    </citation>
    <scope>NUCLEOTIDE SEQUENCE [LARGE SCALE GENOMIC DNA]</scope>
    <source>
        <strain evidence="1">OLB20</strain>
    </source>
</reference>
<organism evidence="1 2">
    <name type="scientific">candidate division WS6 bacterium OLB20</name>
    <dbReference type="NCBI Taxonomy" id="1617426"/>
    <lineage>
        <taxon>Bacteria</taxon>
        <taxon>Candidatus Dojkabacteria</taxon>
    </lineage>
</organism>
<dbReference type="PATRIC" id="fig|1617426.3.peg.1423"/>
<sequence length="642" mass="73488">MSVAGIYWERRRIEDSLGRLSSAAGKDHEYVLQEVLEQLLRALLPDTGTDFAAEADRFTDLEIEHEQLVTYPDSRALRLLGKVKAETCILLSDFYMTSQQLARIVQKHIDSDLYNTLITSADSLRNKVSGEAFRQVMDTYKVKPHEYLHIGDSLPADIEGAAKAGVRSLRFSNEGPDRRKHILGDKFNKRINREFAYRDEFARALATVKPSKPLSSEQRRLYDAGVRYAPLFYFYVQSTIETALRYGIDAVYYFTREGVFFKNVHHEIQKNNPLGLELPEARLLEVSRVATFGASVTEVSTKELMRIWNLYKQQSWKGLFKSLDVPVADYKEHFARHLIDPDEVIEIARHEKSLTLLKDKAFITQLQSALSEKARLLKVYLTSKGIDTSADGRLLISDIGWRGSIQDNLSYLMPQKEIFGSYLGLLPLLNPQPLQVFKAAYGPNYMTEKGRMWEMLTGITFLELITNTDTGSALGYREHDGKITVLKKDLPEENDVYRTFTTYFQQGVLEAVPAIAQVVSAFGISSLEARPYALELTEAMMLRPERILTRAYFSLVHNDTFGDARELDMKKLSGLPLWQMLLAPLVPAVFRSVMHKADRSMWHNGFFIYNDPTGLFNRYILLRKQIRRKLTALRIKVSTYRG</sequence>
<accession>A0A136LW10</accession>
<proteinExistence type="predicted"/>
<gene>
    <name evidence="1" type="ORF">TR69_WS6001001444</name>
</gene>
<dbReference type="InterPro" id="IPR023198">
    <property type="entry name" value="PGP-like_dom2"/>
</dbReference>
<dbReference type="EMBL" id="JYNZ01000006">
    <property type="protein sequence ID" value="KXK25838.1"/>
    <property type="molecule type" value="Genomic_DNA"/>
</dbReference>
<dbReference type="AlphaFoldDB" id="A0A136LW10"/>
<protein>
    <submittedName>
        <fullName evidence="1">Haloacid dehalogenase-like hydrolase</fullName>
    </submittedName>
</protein>
<evidence type="ECO:0000313" key="2">
    <source>
        <dbReference type="Proteomes" id="UP000070457"/>
    </source>
</evidence>
<dbReference type="InterPro" id="IPR023214">
    <property type="entry name" value="HAD_sf"/>
</dbReference>
<keyword evidence="1" id="KW-0378">Hydrolase</keyword>
<dbReference type="Proteomes" id="UP000070457">
    <property type="component" value="Unassembled WGS sequence"/>
</dbReference>
<dbReference type="Gene3D" id="1.10.150.240">
    <property type="entry name" value="Putative phosphatase, domain 2"/>
    <property type="match status" value="1"/>
</dbReference>